<dbReference type="InterPro" id="IPR037832">
    <property type="entry name" value="PH_Vav"/>
</dbReference>
<dbReference type="PROSITE" id="PS50081">
    <property type="entry name" value="ZF_DAG_PE_2"/>
    <property type="match status" value="1"/>
</dbReference>
<dbReference type="InterPro" id="IPR055251">
    <property type="entry name" value="SOS1_NGEF_PH"/>
</dbReference>
<dbReference type="PROSITE" id="PS00741">
    <property type="entry name" value="DH_1"/>
    <property type="match status" value="1"/>
</dbReference>
<reference evidence="13 14" key="1">
    <citation type="journal article" date="2021" name="Elife">
        <title>Chloroplast acquisition without the gene transfer in kleptoplastic sea slugs, Plakobranchus ocellatus.</title>
        <authorList>
            <person name="Maeda T."/>
            <person name="Takahashi S."/>
            <person name="Yoshida T."/>
            <person name="Shimamura S."/>
            <person name="Takaki Y."/>
            <person name="Nagai Y."/>
            <person name="Toyoda A."/>
            <person name="Suzuki Y."/>
            <person name="Arimoto A."/>
            <person name="Ishii H."/>
            <person name="Satoh N."/>
            <person name="Nishiyama T."/>
            <person name="Hasebe M."/>
            <person name="Maruyama T."/>
            <person name="Minagawa J."/>
            <person name="Obokata J."/>
            <person name="Shigenobu S."/>
        </authorList>
    </citation>
    <scope>NUCLEOTIDE SEQUENCE [LARGE SCALE GENOMIC DNA]</scope>
</reference>
<dbReference type="InterPro" id="IPR001849">
    <property type="entry name" value="PH_domain"/>
</dbReference>
<dbReference type="Gene3D" id="1.10.418.10">
    <property type="entry name" value="Calponin-like domain"/>
    <property type="match status" value="1"/>
</dbReference>
<dbReference type="Gene3D" id="1.20.900.10">
    <property type="entry name" value="Dbl homology (DH) domain"/>
    <property type="match status" value="1"/>
</dbReference>
<feature type="domain" description="DH" evidence="10">
    <location>
        <begin position="196"/>
        <end position="374"/>
    </location>
</feature>
<dbReference type="Gene3D" id="2.30.29.30">
    <property type="entry name" value="Pleckstrin-homology domain (PH domain)/Phosphotyrosine-binding domain (PTB)"/>
    <property type="match status" value="1"/>
</dbReference>
<dbReference type="SUPFAM" id="SSF48065">
    <property type="entry name" value="DBL homology domain (DH-domain)"/>
    <property type="match status" value="1"/>
</dbReference>
<dbReference type="InterPro" id="IPR000219">
    <property type="entry name" value="DH_dom"/>
</dbReference>
<dbReference type="FunFam" id="1.10.418.10:FF:000019">
    <property type="entry name" value="Vav guanine nucleotide exchange factor 2"/>
    <property type="match status" value="1"/>
</dbReference>
<dbReference type="GO" id="GO:0008270">
    <property type="term" value="F:zinc ion binding"/>
    <property type="evidence" value="ECO:0007669"/>
    <property type="project" value="UniProtKB-KW"/>
</dbReference>
<dbReference type="SMART" id="SM00033">
    <property type="entry name" value="CH"/>
    <property type="match status" value="1"/>
</dbReference>
<dbReference type="GO" id="GO:0005737">
    <property type="term" value="C:cytoplasm"/>
    <property type="evidence" value="ECO:0007669"/>
    <property type="project" value="TreeGrafter"/>
</dbReference>
<feature type="domain" description="Calponin-homology (CH)" evidence="11">
    <location>
        <begin position="3"/>
        <end position="122"/>
    </location>
</feature>
<keyword evidence="14" id="KW-1185">Reference proteome</keyword>
<evidence type="ECO:0000256" key="4">
    <source>
        <dbReference type="ARBA" id="ARBA00022723"/>
    </source>
</evidence>
<keyword evidence="7" id="KW-0862">Zinc</keyword>
<dbReference type="Pfam" id="PF22697">
    <property type="entry name" value="SOS1_NGEF_PH"/>
    <property type="match status" value="1"/>
</dbReference>
<dbReference type="Gene3D" id="2.30.30.40">
    <property type="entry name" value="SH3 Domains"/>
    <property type="match status" value="1"/>
</dbReference>
<dbReference type="Pfam" id="PF00307">
    <property type="entry name" value="CH"/>
    <property type="match status" value="1"/>
</dbReference>
<dbReference type="InterPro" id="IPR035899">
    <property type="entry name" value="DBL_dom_sf"/>
</dbReference>
<dbReference type="SUPFAM" id="SSF50729">
    <property type="entry name" value="PH domain-like"/>
    <property type="match status" value="1"/>
</dbReference>
<evidence type="ECO:0000256" key="5">
    <source>
        <dbReference type="ARBA" id="ARBA00022737"/>
    </source>
</evidence>
<dbReference type="SMART" id="SM00233">
    <property type="entry name" value="PH"/>
    <property type="match status" value="1"/>
</dbReference>
<evidence type="ECO:0000256" key="7">
    <source>
        <dbReference type="ARBA" id="ARBA00022833"/>
    </source>
</evidence>
<evidence type="ECO:0000259" key="9">
    <source>
        <dbReference type="PROSITE" id="PS50003"/>
    </source>
</evidence>
<evidence type="ECO:0000256" key="1">
    <source>
        <dbReference type="ARBA" id="ARBA00022443"/>
    </source>
</evidence>
<dbReference type="PRINTS" id="PR00888">
    <property type="entry name" value="SM22CALPONIN"/>
</dbReference>
<dbReference type="GO" id="GO:0005085">
    <property type="term" value="F:guanyl-nucleotide exchange factor activity"/>
    <property type="evidence" value="ECO:0007669"/>
    <property type="project" value="UniProtKB-KW"/>
</dbReference>
<dbReference type="Gene3D" id="3.30.60.20">
    <property type="match status" value="1"/>
</dbReference>
<dbReference type="GO" id="GO:0007166">
    <property type="term" value="P:cell surface receptor signaling pathway"/>
    <property type="evidence" value="ECO:0007669"/>
    <property type="project" value="UniProtKB-ARBA"/>
</dbReference>
<keyword evidence="4" id="KW-0479">Metal-binding</keyword>
<dbReference type="CDD" id="cd21201">
    <property type="entry name" value="CH_VAV"/>
    <property type="match status" value="1"/>
</dbReference>
<dbReference type="GO" id="GO:0016477">
    <property type="term" value="P:cell migration"/>
    <property type="evidence" value="ECO:0007669"/>
    <property type="project" value="TreeGrafter"/>
</dbReference>
<dbReference type="PANTHER" id="PTHR45818:SF3">
    <property type="entry name" value="PROTEIN VAV"/>
    <property type="match status" value="1"/>
</dbReference>
<dbReference type="InterPro" id="IPR001715">
    <property type="entry name" value="CH_dom"/>
</dbReference>
<gene>
    <name evidence="13" type="ORF">PoB_000931100</name>
</gene>
<dbReference type="AlphaFoldDB" id="A0AAV3Y6D0"/>
<evidence type="ECO:0000256" key="6">
    <source>
        <dbReference type="ARBA" id="ARBA00022771"/>
    </source>
</evidence>
<keyword evidence="2" id="KW-0597">Phosphoprotein</keyword>
<feature type="domain" description="Phorbol-ester/DAG-type" evidence="12">
    <location>
        <begin position="524"/>
        <end position="574"/>
    </location>
</feature>
<evidence type="ECO:0000313" key="13">
    <source>
        <dbReference type="EMBL" id="GFN82805.1"/>
    </source>
</evidence>
<dbReference type="EMBL" id="BLXT01001037">
    <property type="protein sequence ID" value="GFN82805.1"/>
    <property type="molecule type" value="Genomic_DNA"/>
</dbReference>
<keyword evidence="3" id="KW-0344">Guanine-nucleotide releasing factor</keyword>
<dbReference type="InterPro" id="IPR036872">
    <property type="entry name" value="CH_dom_sf"/>
</dbReference>
<keyword evidence="6" id="KW-0863">Zinc-finger</keyword>
<organism evidence="13 14">
    <name type="scientific">Plakobranchus ocellatus</name>
    <dbReference type="NCBI Taxonomy" id="259542"/>
    <lineage>
        <taxon>Eukaryota</taxon>
        <taxon>Metazoa</taxon>
        <taxon>Spiralia</taxon>
        <taxon>Lophotrochozoa</taxon>
        <taxon>Mollusca</taxon>
        <taxon>Gastropoda</taxon>
        <taxon>Heterobranchia</taxon>
        <taxon>Euthyneura</taxon>
        <taxon>Panpulmonata</taxon>
        <taxon>Sacoglossa</taxon>
        <taxon>Placobranchoidea</taxon>
        <taxon>Plakobranchidae</taxon>
        <taxon>Plakobranchus</taxon>
    </lineage>
</organism>
<keyword evidence="1" id="KW-0728">SH3 domain</keyword>
<sequence>MAAEEWRLCADWLVRCQILPRDHKATRPDATAFDLAQSLRDGVLLCHLLNTLKPGCIDMKDFSSRPQMSQFLCMKNIRTFLQTCSSTFGIKQVDLFTPNDLFDVKDFKKVLDTLSKVSKSDISLSKYSGFPPDSKRASAEHDEDIYGNLQDLAIENGLEDQEDIYDTVYQEDDGTIYDDLLRHRRPSVQTAEPQTKRDHCIKELLETENNYKVALHMIVEHFINPLKIVLTTTDREIIFAHIEQLYQVHKDLYEKLNQSVRHGHPVLSDVFIQFKSKLLIYGDFCSNLPLAQGRIDKICENETLRTRIQECERMANEGKFRLRDLLHVPMQRVLKYHLLMRELIKNTDKSSNEREGLEKALEAMMDLSLYVNEVKRDHEGLQVIEEIQNSINDLKMPDNTSLKDYGRFQKDGELKVLSHADNKQRNRHIFLFDKVMLMCKAKIVDKFLWGETYSFKAAIVLGDYVLDNSPVNDVKKPEKWNFPFIMAKQDTKLAYTFYAKTADQRDKWKEAVALAFDNSNPAAGRNYSMYTFDKPKECDVCGKLLRGIFYQGYLCVDTQKAVHKECIGKPFRSLSTIPPRRPPRTDIAAKAVSKVVKPYRGNPPCPSHLRPPLFLSGDESVEVIAETEKHWWKVGGILLTRELLIITTCFNLMPKIELSIRLDSQTILHYTFCRAPRTGTLAQWSIDAV</sequence>
<proteinExistence type="predicted"/>
<dbReference type="SUPFAM" id="SSF47576">
    <property type="entry name" value="Calponin-homology domain, CH-domain"/>
    <property type="match status" value="1"/>
</dbReference>
<dbReference type="InterPro" id="IPR003096">
    <property type="entry name" value="SM22_calponin"/>
</dbReference>
<dbReference type="Pfam" id="PF00130">
    <property type="entry name" value="C1_1"/>
    <property type="match status" value="1"/>
</dbReference>
<name>A0AAV3Y6D0_9GAST</name>
<dbReference type="PROSITE" id="PS50010">
    <property type="entry name" value="DH_2"/>
    <property type="match status" value="1"/>
</dbReference>
<evidence type="ECO:0000259" key="11">
    <source>
        <dbReference type="PROSITE" id="PS50021"/>
    </source>
</evidence>
<dbReference type="CDD" id="cd00160">
    <property type="entry name" value="RhoGEF"/>
    <property type="match status" value="1"/>
</dbReference>
<dbReference type="SMART" id="SM00325">
    <property type="entry name" value="RhoGEF"/>
    <property type="match status" value="1"/>
</dbReference>
<feature type="domain" description="PH" evidence="9">
    <location>
        <begin position="407"/>
        <end position="517"/>
    </location>
</feature>
<dbReference type="CDD" id="cd01223">
    <property type="entry name" value="PH_Vav"/>
    <property type="match status" value="1"/>
</dbReference>
<dbReference type="CDD" id="cd20810">
    <property type="entry name" value="C1_VAV"/>
    <property type="match status" value="1"/>
</dbReference>
<evidence type="ECO:0000256" key="8">
    <source>
        <dbReference type="ARBA" id="ARBA00022999"/>
    </source>
</evidence>
<keyword evidence="5" id="KW-0677">Repeat</keyword>
<dbReference type="PROSITE" id="PS50021">
    <property type="entry name" value="CH"/>
    <property type="match status" value="1"/>
</dbReference>
<dbReference type="PROSITE" id="PS50003">
    <property type="entry name" value="PH_DOMAIN"/>
    <property type="match status" value="1"/>
</dbReference>
<evidence type="ECO:0000313" key="14">
    <source>
        <dbReference type="Proteomes" id="UP000735302"/>
    </source>
</evidence>
<dbReference type="Pfam" id="PF00621">
    <property type="entry name" value="RhoGEF"/>
    <property type="match status" value="1"/>
</dbReference>
<comment type="caution">
    <text evidence="13">The sequence shown here is derived from an EMBL/GenBank/DDBJ whole genome shotgun (WGS) entry which is preliminary data.</text>
</comment>
<evidence type="ECO:0000256" key="3">
    <source>
        <dbReference type="ARBA" id="ARBA00022658"/>
    </source>
</evidence>
<dbReference type="Proteomes" id="UP000735302">
    <property type="component" value="Unassembled WGS sequence"/>
</dbReference>
<accession>A0AAV3Y6D0</accession>
<protein>
    <submittedName>
        <fullName evidence="13">Transposase</fullName>
    </submittedName>
</protein>
<evidence type="ECO:0000259" key="12">
    <source>
        <dbReference type="PROSITE" id="PS50081"/>
    </source>
</evidence>
<dbReference type="InterPro" id="IPR011993">
    <property type="entry name" value="PH-like_dom_sf"/>
</dbReference>
<dbReference type="InterPro" id="IPR002219">
    <property type="entry name" value="PKC_DAG/PE"/>
</dbReference>
<evidence type="ECO:0000259" key="10">
    <source>
        <dbReference type="PROSITE" id="PS50010"/>
    </source>
</evidence>
<dbReference type="PANTHER" id="PTHR45818">
    <property type="entry name" value="PROTEIN VAV"/>
    <property type="match status" value="1"/>
</dbReference>
<keyword evidence="8" id="KW-0727">SH2 domain</keyword>
<dbReference type="GO" id="GO:0035556">
    <property type="term" value="P:intracellular signal transduction"/>
    <property type="evidence" value="ECO:0007669"/>
    <property type="project" value="InterPro"/>
</dbReference>
<evidence type="ECO:0000256" key="2">
    <source>
        <dbReference type="ARBA" id="ARBA00022553"/>
    </source>
</evidence>
<dbReference type="InterPro" id="IPR001331">
    <property type="entry name" value="GDS_CDC24_CS"/>
</dbReference>